<reference evidence="4" key="1">
    <citation type="submission" date="2017-09" db="EMBL/GenBank/DDBJ databases">
        <title>Complete Genome Sequence of ansamitocin-producing Bacterium Actinosynnema pretiosum X47.</title>
        <authorList>
            <person name="Cao G."/>
            <person name="Zong G."/>
            <person name="Zhong C."/>
            <person name="Fu J."/>
        </authorList>
    </citation>
    <scope>NUCLEOTIDE SEQUENCE [LARGE SCALE GENOMIC DNA]</scope>
    <source>
        <strain evidence="4">X47</strain>
    </source>
</reference>
<evidence type="ECO:0000313" key="5">
    <source>
        <dbReference type="Proteomes" id="UP000218505"/>
    </source>
</evidence>
<sequence>MERSTTVMTGASRGIGLVAAQHLLATDRDRRLVVLGRVPAELAGPRVTAIPTDLSSLADVHRAATEVTALLDAGLPPLRGLIANAGIQHADARTTTVDGHEATFAVNVIANHLLLRVLADRFTTPARVVITTSDTHFGDLKHNLGMVPAPRWRDPEVLAAPGAFPRPGSATAGRAAYSTSKLATVHQVHELARRLPPGVEVLAHNPGFVPGTGLTRNAGPAVRFTAKHFLPLLARTPIATDVTTAGRHLAESLTRPITTGDYVDRDHVADSAPQSYDRDREARLWAVLEELCGTWVPAR</sequence>
<dbReference type="InterPro" id="IPR036291">
    <property type="entry name" value="NAD(P)-bd_dom_sf"/>
</dbReference>
<evidence type="ECO:0000313" key="4">
    <source>
        <dbReference type="EMBL" id="ATE53949.1"/>
    </source>
</evidence>
<dbReference type="Gene3D" id="3.40.50.720">
    <property type="entry name" value="NAD(P)-binding Rossmann-like Domain"/>
    <property type="match status" value="1"/>
</dbReference>
<dbReference type="PANTHER" id="PTHR24320:SF148">
    <property type="entry name" value="NAD(P)-BINDING ROSSMANN-FOLD SUPERFAMILY PROTEIN"/>
    <property type="match status" value="1"/>
</dbReference>
<dbReference type="RefSeq" id="WP_096492875.1">
    <property type="nucleotide sequence ID" value="NZ_CP023445.1"/>
</dbReference>
<dbReference type="EMBL" id="CP023445">
    <property type="protein sequence ID" value="ATE53949.1"/>
    <property type="molecule type" value="Genomic_DNA"/>
</dbReference>
<dbReference type="KEGG" id="apre:CNX65_12110"/>
<evidence type="ECO:0000256" key="1">
    <source>
        <dbReference type="ARBA" id="ARBA00006484"/>
    </source>
</evidence>
<dbReference type="Proteomes" id="UP000218505">
    <property type="component" value="Chromosome"/>
</dbReference>
<proteinExistence type="inferred from homology"/>
<feature type="domain" description="Ketoreductase" evidence="3">
    <location>
        <begin position="4"/>
        <end position="155"/>
    </location>
</feature>
<accession>A0A290Z4P5</accession>
<dbReference type="InterPro" id="IPR057326">
    <property type="entry name" value="KR_dom"/>
</dbReference>
<comment type="similarity">
    <text evidence="1">Belongs to the short-chain dehydrogenases/reductases (SDR) family.</text>
</comment>
<dbReference type="AlphaFoldDB" id="A0A290Z4P5"/>
<dbReference type="SUPFAM" id="SSF51735">
    <property type="entry name" value="NAD(P)-binding Rossmann-fold domains"/>
    <property type="match status" value="1"/>
</dbReference>
<organism evidence="4 5">
    <name type="scientific">Actinosynnema pretiosum</name>
    <dbReference type="NCBI Taxonomy" id="42197"/>
    <lineage>
        <taxon>Bacteria</taxon>
        <taxon>Bacillati</taxon>
        <taxon>Actinomycetota</taxon>
        <taxon>Actinomycetes</taxon>
        <taxon>Pseudonocardiales</taxon>
        <taxon>Pseudonocardiaceae</taxon>
        <taxon>Actinosynnema</taxon>
    </lineage>
</organism>
<dbReference type="PANTHER" id="PTHR24320">
    <property type="entry name" value="RETINOL DEHYDROGENASE"/>
    <property type="match status" value="1"/>
</dbReference>
<evidence type="ECO:0000259" key="3">
    <source>
        <dbReference type="SMART" id="SM00822"/>
    </source>
</evidence>
<dbReference type="GO" id="GO:0016491">
    <property type="term" value="F:oxidoreductase activity"/>
    <property type="evidence" value="ECO:0007669"/>
    <property type="project" value="UniProtKB-KW"/>
</dbReference>
<dbReference type="SMART" id="SM00822">
    <property type="entry name" value="PKS_KR"/>
    <property type="match status" value="1"/>
</dbReference>
<keyword evidence="2" id="KW-0560">Oxidoreductase</keyword>
<dbReference type="InterPro" id="IPR002347">
    <property type="entry name" value="SDR_fam"/>
</dbReference>
<dbReference type="PRINTS" id="PR00081">
    <property type="entry name" value="GDHRDH"/>
</dbReference>
<protein>
    <submittedName>
        <fullName evidence="4">Short-chain dehydrogenase</fullName>
    </submittedName>
</protein>
<name>A0A290Z4P5_9PSEU</name>
<gene>
    <name evidence="4" type="ORF">CNX65_12110</name>
</gene>
<keyword evidence="5" id="KW-1185">Reference proteome</keyword>
<evidence type="ECO:0000256" key="2">
    <source>
        <dbReference type="ARBA" id="ARBA00023002"/>
    </source>
</evidence>
<dbReference type="Pfam" id="PF00106">
    <property type="entry name" value="adh_short"/>
    <property type="match status" value="1"/>
</dbReference>